<feature type="compositionally biased region" description="Polar residues" evidence="4">
    <location>
        <begin position="796"/>
        <end position="808"/>
    </location>
</feature>
<dbReference type="InterPro" id="IPR037120">
    <property type="entry name" value="Haem_peroxidase_sf_animal"/>
</dbReference>
<gene>
    <name evidence="5" type="ORF">RISK_004846</name>
</gene>
<feature type="compositionally biased region" description="Basic and acidic residues" evidence="4">
    <location>
        <begin position="822"/>
        <end position="832"/>
    </location>
</feature>
<keyword evidence="3" id="KW-0325">Glycoprotein</keyword>
<dbReference type="PROSITE" id="PS50292">
    <property type="entry name" value="PEROXIDASE_3"/>
    <property type="match status" value="1"/>
</dbReference>
<dbReference type="InterPro" id="IPR013783">
    <property type="entry name" value="Ig-like_fold"/>
</dbReference>
<dbReference type="GO" id="GO:0006979">
    <property type="term" value="P:response to oxidative stress"/>
    <property type="evidence" value="ECO:0007669"/>
    <property type="project" value="InterPro"/>
</dbReference>
<keyword evidence="6" id="KW-1185">Reference proteome</keyword>
<dbReference type="Proteomes" id="UP000036367">
    <property type="component" value="Unassembled WGS sequence"/>
</dbReference>
<sequence length="832" mass="90626">MENLFGRWAEGRQASSRKASTSKKKTHKRKPTRRRLKPESLEARQLLAANIFQNDVLPQHLNDDGLVSQVDASSIIHRMNRQSQSGTTDSVRRRDHAHDEMMETSDEVDLPGDDTSDLPSDVPSETLEGLPTEYRSIDGSDNNLENTELGTAGTQLTRVADSDYADGISEPAGEDRPSAREISNLLATDEELISDRDLSAFVYVWGQFIDHDISRTPSGEESFDIEVPIGDEYFDPFGTGTETISLTRSTYDSETGVDSAREQINVITTWIDGSVIYGSDDATATALRTLSGGLLKTSEGDLLPFNNAETFPDGTLTMDNDAGIVPDDELFAAGDVRANENIELTAIQTLFVREHNRLAEEIAAADATLSDEEIYQQARAIVVAELQAITYNEWLPAVLGEDVLSDYQGYDSSVDPTIANEFSTAAFRFGHSLLGDDVEFLDNEGNEIAEELPLSQAFSNPEAVSENGIDSIIKYLAADPSSELDIQVVDSVRNFLFGPPGSGGFDLVSLNIQRGRDHGLSDYNTTRVAYGLDPVESFADITSDPDVQEKLEQLYGSVDDIDLWVGGLVEDHVEGGSVGETFQTIITDQFERLRDADRFWYENTFSGSALAEIQGTTLADIVERNTELTDLQDDVFFFSSSISGTVTTEASDRSVSNAKSRSNNSGTPEGVPGQIVQLVSDGEIVAETTTDADGQYSFDVQDGLRTGEYEVHVISQTDDVATTIAVEAVAITTGDVHLQNIDFSISVDDNDPTMDQDNSPKGFDHGSDSGPRSEPGPQSKSDQRSGLGQRPGIGSGNEQPGRGNQSLGHSLRPDLVDPFFSGRDDTFRNRSR</sequence>
<dbReference type="GO" id="GO:0140825">
    <property type="term" value="F:lactoperoxidase activity"/>
    <property type="evidence" value="ECO:0007669"/>
    <property type="project" value="UniProtKB-EC"/>
</dbReference>
<evidence type="ECO:0000256" key="2">
    <source>
        <dbReference type="ARBA" id="ARBA00022525"/>
    </source>
</evidence>
<dbReference type="EMBL" id="LECT01000041">
    <property type="protein sequence ID" value="KLU03080.1"/>
    <property type="molecule type" value="Genomic_DNA"/>
</dbReference>
<dbReference type="Gene3D" id="1.10.640.10">
    <property type="entry name" value="Haem peroxidase domain superfamily, animal type"/>
    <property type="match status" value="1"/>
</dbReference>
<feature type="compositionally biased region" description="Basic residues" evidence="4">
    <location>
        <begin position="20"/>
        <end position="36"/>
    </location>
</feature>
<keyword evidence="5" id="KW-0560">Oxidoreductase</keyword>
<dbReference type="STRING" id="595434.RISK_004846"/>
<comment type="caution">
    <text evidence="5">The sequence shown here is derived from an EMBL/GenBank/DDBJ whole genome shotgun (WGS) entry which is preliminary data.</text>
</comment>
<feature type="compositionally biased region" description="Acidic residues" evidence="4">
    <location>
        <begin position="102"/>
        <end position="116"/>
    </location>
</feature>
<dbReference type="PANTHER" id="PTHR11475">
    <property type="entry name" value="OXIDASE/PEROXIDASE"/>
    <property type="match status" value="1"/>
</dbReference>
<feature type="compositionally biased region" description="Polar residues" evidence="4">
    <location>
        <begin position="776"/>
        <end position="786"/>
    </location>
</feature>
<dbReference type="Pfam" id="PF03098">
    <property type="entry name" value="An_peroxidase"/>
    <property type="match status" value="1"/>
</dbReference>
<dbReference type="GO" id="GO:0005576">
    <property type="term" value="C:extracellular region"/>
    <property type="evidence" value="ECO:0007669"/>
    <property type="project" value="UniProtKB-SubCell"/>
</dbReference>
<name>A0A0J1B8C6_RHOIS</name>
<feature type="region of interest" description="Disordered" evidence="4">
    <location>
        <begin position="651"/>
        <end position="673"/>
    </location>
</feature>
<feature type="region of interest" description="Disordered" evidence="4">
    <location>
        <begin position="101"/>
        <end position="144"/>
    </location>
</feature>
<dbReference type="PANTHER" id="PTHR11475:SF4">
    <property type="entry name" value="CHORION PEROXIDASE"/>
    <property type="match status" value="1"/>
</dbReference>
<keyword evidence="5" id="KW-0575">Peroxidase</keyword>
<organism evidence="5 6">
    <name type="scientific">Rhodopirellula islandica</name>
    <dbReference type="NCBI Taxonomy" id="595434"/>
    <lineage>
        <taxon>Bacteria</taxon>
        <taxon>Pseudomonadati</taxon>
        <taxon>Planctomycetota</taxon>
        <taxon>Planctomycetia</taxon>
        <taxon>Pirellulales</taxon>
        <taxon>Pirellulaceae</taxon>
        <taxon>Rhodopirellula</taxon>
    </lineage>
</organism>
<dbReference type="OrthoDB" id="9765610at2"/>
<feature type="region of interest" description="Disordered" evidence="4">
    <location>
        <begin position="1"/>
        <end position="39"/>
    </location>
</feature>
<feature type="region of interest" description="Disordered" evidence="4">
    <location>
        <begin position="746"/>
        <end position="832"/>
    </location>
</feature>
<evidence type="ECO:0000313" key="5">
    <source>
        <dbReference type="EMBL" id="KLU03080.1"/>
    </source>
</evidence>
<protein>
    <submittedName>
        <fullName evidence="5">Peroxinectin</fullName>
        <ecNumber evidence="5">1.11.1.7</ecNumber>
    </submittedName>
</protein>
<evidence type="ECO:0000256" key="1">
    <source>
        <dbReference type="ARBA" id="ARBA00004613"/>
    </source>
</evidence>
<dbReference type="Gene3D" id="2.60.40.10">
    <property type="entry name" value="Immunoglobulins"/>
    <property type="match status" value="1"/>
</dbReference>
<dbReference type="InterPro" id="IPR019791">
    <property type="entry name" value="Haem_peroxidase_animal"/>
</dbReference>
<comment type="subcellular location">
    <subcellularLocation>
        <location evidence="1">Secreted</location>
    </subcellularLocation>
</comment>
<dbReference type="InterPro" id="IPR010255">
    <property type="entry name" value="Haem_peroxidase_sf"/>
</dbReference>
<reference evidence="5" key="1">
    <citation type="submission" date="2015-05" db="EMBL/GenBank/DDBJ databases">
        <title>Permanent draft genome of Rhodopirellula islandicus K833.</title>
        <authorList>
            <person name="Kizina J."/>
            <person name="Richter M."/>
            <person name="Glockner F.O."/>
            <person name="Harder J."/>
        </authorList>
    </citation>
    <scope>NUCLEOTIDE SEQUENCE [LARGE SCALE GENOMIC DNA]</scope>
    <source>
        <strain evidence="5">K833</strain>
    </source>
</reference>
<evidence type="ECO:0000313" key="6">
    <source>
        <dbReference type="Proteomes" id="UP000036367"/>
    </source>
</evidence>
<dbReference type="PATRIC" id="fig|595434.4.peg.4602"/>
<feature type="compositionally biased region" description="Polar residues" evidence="4">
    <location>
        <begin position="651"/>
        <end position="667"/>
    </location>
</feature>
<dbReference type="AlphaFoldDB" id="A0A0J1B8C6"/>
<dbReference type="EC" id="1.11.1.7" evidence="5"/>
<proteinExistence type="predicted"/>
<dbReference type="SUPFAM" id="SSF49478">
    <property type="entry name" value="Cna protein B-type domain"/>
    <property type="match status" value="1"/>
</dbReference>
<dbReference type="SUPFAM" id="SSF48113">
    <property type="entry name" value="Heme-dependent peroxidases"/>
    <property type="match status" value="1"/>
</dbReference>
<evidence type="ECO:0000256" key="4">
    <source>
        <dbReference type="SAM" id="MobiDB-lite"/>
    </source>
</evidence>
<keyword evidence="2" id="KW-0964">Secreted</keyword>
<evidence type="ECO:0000256" key="3">
    <source>
        <dbReference type="ARBA" id="ARBA00023180"/>
    </source>
</evidence>
<dbReference type="RefSeq" id="WP_047816014.1">
    <property type="nucleotide sequence ID" value="NZ_LECT01000041.1"/>
</dbReference>
<dbReference type="CDD" id="cd09822">
    <property type="entry name" value="peroxinectin_like_bacterial"/>
    <property type="match status" value="1"/>
</dbReference>
<dbReference type="GO" id="GO:0020037">
    <property type="term" value="F:heme binding"/>
    <property type="evidence" value="ECO:0007669"/>
    <property type="project" value="InterPro"/>
</dbReference>
<dbReference type="PRINTS" id="PR00457">
    <property type="entry name" value="ANPEROXIDASE"/>
</dbReference>
<accession>A0A0J1B8C6</accession>